<keyword evidence="6" id="KW-0501">Molybdenum cofactor biosynthesis</keyword>
<accession>A0AAV3TYS8</accession>
<dbReference type="Proteomes" id="UP001409585">
    <property type="component" value="Unassembled WGS sequence"/>
</dbReference>
<dbReference type="AlphaFoldDB" id="A0AAV3TYS8"/>
<dbReference type="Pfam" id="PF02391">
    <property type="entry name" value="MoaE"/>
    <property type="match status" value="1"/>
</dbReference>
<keyword evidence="5" id="KW-0808">Transferase</keyword>
<dbReference type="EC" id="2.8.1.12" evidence="3"/>
<dbReference type="SUPFAM" id="SSF54690">
    <property type="entry name" value="Molybdopterin synthase subunit MoaE"/>
    <property type="match status" value="1"/>
</dbReference>
<comment type="subunit">
    <text evidence="7">Heterotetramer of 2 MoaD subunits and 2 MoaE subunits. Also stable as homodimer. The enzyme changes between these two forms during catalysis.</text>
</comment>
<evidence type="ECO:0000256" key="1">
    <source>
        <dbReference type="ARBA" id="ARBA00005046"/>
    </source>
</evidence>
<dbReference type="NCBIfam" id="NF007959">
    <property type="entry name" value="PRK10678.1"/>
    <property type="match status" value="1"/>
</dbReference>
<evidence type="ECO:0000256" key="8">
    <source>
        <dbReference type="ARBA" id="ARBA00029745"/>
    </source>
</evidence>
<evidence type="ECO:0000256" key="2">
    <source>
        <dbReference type="ARBA" id="ARBA00005426"/>
    </source>
</evidence>
<evidence type="ECO:0000256" key="10">
    <source>
        <dbReference type="ARBA" id="ARBA00030781"/>
    </source>
</evidence>
<comment type="similarity">
    <text evidence="2">Belongs to the MoaE family.</text>
</comment>
<evidence type="ECO:0000256" key="4">
    <source>
        <dbReference type="ARBA" id="ARBA00013858"/>
    </source>
</evidence>
<dbReference type="FunFam" id="3.90.1170.40:FF:000001">
    <property type="entry name" value="Molybdopterin synthase catalytic subunit MoaE"/>
    <property type="match status" value="1"/>
</dbReference>
<name>A0AAV3TYS8_9ALTE</name>
<keyword evidence="14" id="KW-1185">Reference proteome</keyword>
<evidence type="ECO:0000256" key="5">
    <source>
        <dbReference type="ARBA" id="ARBA00022679"/>
    </source>
</evidence>
<dbReference type="Gene3D" id="3.90.1170.40">
    <property type="entry name" value="Molybdopterin biosynthesis MoaE subunit"/>
    <property type="match status" value="1"/>
</dbReference>
<reference evidence="14" key="1">
    <citation type="journal article" date="2019" name="Int. J. Syst. Evol. Microbiol.">
        <title>The Global Catalogue of Microorganisms (GCM) 10K type strain sequencing project: providing services to taxonomists for standard genome sequencing and annotation.</title>
        <authorList>
            <consortium name="The Broad Institute Genomics Platform"/>
            <consortium name="The Broad Institute Genome Sequencing Center for Infectious Disease"/>
            <person name="Wu L."/>
            <person name="Ma J."/>
        </authorList>
    </citation>
    <scope>NUCLEOTIDE SEQUENCE [LARGE SCALE GENOMIC DNA]</scope>
    <source>
        <strain evidence="14">JCM 19134</strain>
    </source>
</reference>
<protein>
    <recommendedName>
        <fullName evidence="4">Molybdopterin synthase catalytic subunit</fullName>
        <ecNumber evidence="3">2.8.1.12</ecNumber>
    </recommendedName>
    <alternativeName>
        <fullName evidence="10">MPT synthase subunit 2</fullName>
    </alternativeName>
    <alternativeName>
        <fullName evidence="8">Molybdenum cofactor biosynthesis protein E</fullName>
    </alternativeName>
    <alternativeName>
        <fullName evidence="9">Molybdopterin-converting factor large subunit</fullName>
    </alternativeName>
    <alternativeName>
        <fullName evidence="11">Molybdopterin-converting factor subunit 2</fullName>
    </alternativeName>
</protein>
<dbReference type="RefSeq" id="WP_345418020.1">
    <property type="nucleotide sequence ID" value="NZ_AP031496.1"/>
</dbReference>
<dbReference type="GO" id="GO:0030366">
    <property type="term" value="F:molybdopterin synthase activity"/>
    <property type="evidence" value="ECO:0007669"/>
    <property type="project" value="UniProtKB-EC"/>
</dbReference>
<evidence type="ECO:0000256" key="12">
    <source>
        <dbReference type="ARBA" id="ARBA00049878"/>
    </source>
</evidence>
<comment type="catalytic activity">
    <reaction evidence="12">
        <text>2 [molybdopterin-synthase sulfur-carrier protein]-C-terminal-Gly-aminoethanethioate + cyclic pyranopterin phosphate + H2O = molybdopterin + 2 [molybdopterin-synthase sulfur-carrier protein]-C-terminal Gly-Gly + 2 H(+)</text>
        <dbReference type="Rhea" id="RHEA:26333"/>
        <dbReference type="Rhea" id="RHEA-COMP:12202"/>
        <dbReference type="Rhea" id="RHEA-COMP:19907"/>
        <dbReference type="ChEBI" id="CHEBI:15377"/>
        <dbReference type="ChEBI" id="CHEBI:15378"/>
        <dbReference type="ChEBI" id="CHEBI:58698"/>
        <dbReference type="ChEBI" id="CHEBI:59648"/>
        <dbReference type="ChEBI" id="CHEBI:90778"/>
        <dbReference type="ChEBI" id="CHEBI:232372"/>
        <dbReference type="EC" id="2.8.1.12"/>
    </reaction>
</comment>
<dbReference type="GO" id="GO:0006777">
    <property type="term" value="P:Mo-molybdopterin cofactor biosynthetic process"/>
    <property type="evidence" value="ECO:0007669"/>
    <property type="project" value="UniProtKB-KW"/>
</dbReference>
<evidence type="ECO:0000256" key="9">
    <source>
        <dbReference type="ARBA" id="ARBA00030407"/>
    </source>
</evidence>
<proteinExistence type="inferred from homology"/>
<comment type="pathway">
    <text evidence="1">Cofactor biosynthesis; molybdopterin biosynthesis.</text>
</comment>
<evidence type="ECO:0000256" key="11">
    <source>
        <dbReference type="ARBA" id="ARBA00032474"/>
    </source>
</evidence>
<dbReference type="InterPro" id="IPR003448">
    <property type="entry name" value="Mopterin_biosynth_MoaE"/>
</dbReference>
<sequence>MSHANISIAVQPEPFDTGEMYHQLSQCTPSPGAVVTFTGLVRDLDNDKNIIALELEHYPGMTEKSLQTIAQQAASKWPIQAISLVHRIGRLEAGHPIVAVGVASAHRVAAFNACEFIMDYLKNDAPFWKKEIRTDGEQWVASKQSDVAAKHRWQD</sequence>
<evidence type="ECO:0000256" key="7">
    <source>
        <dbReference type="ARBA" id="ARBA00026066"/>
    </source>
</evidence>
<comment type="caution">
    <text evidence="13">The sequence shown here is derived from an EMBL/GenBank/DDBJ whole genome shotgun (WGS) entry which is preliminary data.</text>
</comment>
<organism evidence="13 14">
    <name type="scientific">Halioxenophilus aromaticivorans</name>
    <dbReference type="NCBI Taxonomy" id="1306992"/>
    <lineage>
        <taxon>Bacteria</taxon>
        <taxon>Pseudomonadati</taxon>
        <taxon>Pseudomonadota</taxon>
        <taxon>Gammaproteobacteria</taxon>
        <taxon>Alteromonadales</taxon>
        <taxon>Alteromonadaceae</taxon>
        <taxon>Halioxenophilus</taxon>
    </lineage>
</organism>
<dbReference type="InterPro" id="IPR036563">
    <property type="entry name" value="MoaE_sf"/>
</dbReference>
<evidence type="ECO:0000313" key="13">
    <source>
        <dbReference type="EMBL" id="GAA4934884.1"/>
    </source>
</evidence>
<gene>
    <name evidence="13" type="primary">moaE</name>
    <name evidence="13" type="ORF">GCM10025791_10030</name>
</gene>
<dbReference type="EMBL" id="BAABLX010000007">
    <property type="protein sequence ID" value="GAA4934884.1"/>
    <property type="molecule type" value="Genomic_DNA"/>
</dbReference>
<evidence type="ECO:0000256" key="3">
    <source>
        <dbReference type="ARBA" id="ARBA00011950"/>
    </source>
</evidence>
<dbReference type="CDD" id="cd00756">
    <property type="entry name" value="MoaE"/>
    <property type="match status" value="1"/>
</dbReference>
<evidence type="ECO:0000313" key="14">
    <source>
        <dbReference type="Proteomes" id="UP001409585"/>
    </source>
</evidence>
<evidence type="ECO:0000256" key="6">
    <source>
        <dbReference type="ARBA" id="ARBA00023150"/>
    </source>
</evidence>
<dbReference type="PANTHER" id="PTHR23404">
    <property type="entry name" value="MOLYBDOPTERIN SYNTHASE RELATED"/>
    <property type="match status" value="1"/>
</dbReference>